<dbReference type="Pfam" id="PF12223">
    <property type="entry name" value="DUF3602"/>
    <property type="match status" value="1"/>
</dbReference>
<dbReference type="InterPro" id="IPR053203">
    <property type="entry name" value="Cisplatin_resist-associated"/>
</dbReference>
<dbReference type="PANTHER" id="PTHR34693">
    <property type="entry name" value="PROTEIN PAR32"/>
    <property type="match status" value="1"/>
</dbReference>
<keyword evidence="3" id="KW-1185">Reference proteome</keyword>
<evidence type="ECO:0000313" key="3">
    <source>
        <dbReference type="Proteomes" id="UP000076580"/>
    </source>
</evidence>
<dbReference type="InParanoid" id="A0A151GSR6"/>
<dbReference type="RefSeq" id="XP_040659516.1">
    <property type="nucleotide sequence ID" value="XM_040798633.1"/>
</dbReference>
<dbReference type="PANTHER" id="PTHR34693:SF1">
    <property type="entry name" value="PROTEIN PAR32"/>
    <property type="match status" value="1"/>
</dbReference>
<dbReference type="AlphaFoldDB" id="A0A151GSR6"/>
<organism evidence="2 3">
    <name type="scientific">Drechmeria coniospora</name>
    <name type="common">Nematophagous fungus</name>
    <name type="synonym">Meria coniospora</name>
    <dbReference type="NCBI Taxonomy" id="98403"/>
    <lineage>
        <taxon>Eukaryota</taxon>
        <taxon>Fungi</taxon>
        <taxon>Dikarya</taxon>
        <taxon>Ascomycota</taxon>
        <taxon>Pezizomycotina</taxon>
        <taxon>Sordariomycetes</taxon>
        <taxon>Hypocreomycetidae</taxon>
        <taxon>Hypocreales</taxon>
        <taxon>Ophiocordycipitaceae</taxon>
        <taxon>Drechmeria</taxon>
    </lineage>
</organism>
<sequence>MPPHDEAPPAFRNVGRGGAGNHHPASKTVPAQELVQAPTAPAAPSRHPLQDAPPQRTRHSDHPVRAGRGGAGNFFDPQPPTIGHDRQQQASAVDETVALRRDRQRSAMGGRGGSGNWTTSSTSAEDAVGTAVEDAVEALEKKVKEVVDKGLKMPDQVHHRRGSANEPC</sequence>
<dbReference type="InterPro" id="IPR022024">
    <property type="entry name" value="DUF3602"/>
</dbReference>
<dbReference type="OrthoDB" id="4159136at2759"/>
<gene>
    <name evidence="2" type="ORF">DCS_01299</name>
</gene>
<evidence type="ECO:0000313" key="2">
    <source>
        <dbReference type="EMBL" id="KYK60164.1"/>
    </source>
</evidence>
<accession>A0A151GSR6</accession>
<comment type="caution">
    <text evidence="2">The sequence shown here is derived from an EMBL/GenBank/DDBJ whole genome shotgun (WGS) entry which is preliminary data.</text>
</comment>
<dbReference type="EMBL" id="LAYC01000001">
    <property type="protein sequence ID" value="KYK60164.1"/>
    <property type="molecule type" value="Genomic_DNA"/>
</dbReference>
<feature type="region of interest" description="Disordered" evidence="1">
    <location>
        <begin position="1"/>
        <end position="129"/>
    </location>
</feature>
<reference evidence="2 3" key="1">
    <citation type="journal article" date="2016" name="Sci. Rep.">
        <title>Insights into Adaptations to a Near-Obligate Nematode Endoparasitic Lifestyle from the Finished Genome of Drechmeria coniospora.</title>
        <authorList>
            <person name="Zhang L."/>
            <person name="Zhou Z."/>
            <person name="Guo Q."/>
            <person name="Fokkens L."/>
            <person name="Miskei M."/>
            <person name="Pocsi I."/>
            <person name="Zhang W."/>
            <person name="Chen M."/>
            <person name="Wang L."/>
            <person name="Sun Y."/>
            <person name="Donzelli B.G."/>
            <person name="Gibson D.M."/>
            <person name="Nelson D.R."/>
            <person name="Luo J.G."/>
            <person name="Rep M."/>
            <person name="Liu H."/>
            <person name="Yang S."/>
            <person name="Wang J."/>
            <person name="Krasnoff S.B."/>
            <person name="Xu Y."/>
            <person name="Molnar I."/>
            <person name="Lin M."/>
        </authorList>
    </citation>
    <scope>NUCLEOTIDE SEQUENCE [LARGE SCALE GENOMIC DNA]</scope>
    <source>
        <strain evidence="2 3">ARSEF 6962</strain>
    </source>
</reference>
<proteinExistence type="predicted"/>
<protein>
    <submittedName>
        <fullName evidence="2">Uncharacterized protein</fullName>
    </submittedName>
</protein>
<evidence type="ECO:0000256" key="1">
    <source>
        <dbReference type="SAM" id="MobiDB-lite"/>
    </source>
</evidence>
<dbReference type="Proteomes" id="UP000076580">
    <property type="component" value="Chromosome 01"/>
</dbReference>
<dbReference type="GeneID" id="63713942"/>
<name>A0A151GSR6_DRECN</name>